<evidence type="ECO:0000313" key="9">
    <source>
        <dbReference type="EMBL" id="KAJ5378238.1"/>
    </source>
</evidence>
<evidence type="ECO:0000256" key="6">
    <source>
        <dbReference type="ARBA" id="ARBA00023242"/>
    </source>
</evidence>
<comment type="caution">
    <text evidence="9">The sequence shown here is derived from an EMBL/GenBank/DDBJ whole genome shotgun (WGS) entry which is preliminary data.</text>
</comment>
<reference evidence="9" key="1">
    <citation type="submission" date="2022-11" db="EMBL/GenBank/DDBJ databases">
        <authorList>
            <person name="Petersen C."/>
        </authorList>
    </citation>
    <scope>NUCLEOTIDE SEQUENCE</scope>
    <source>
        <strain evidence="9">IBT 29864</strain>
    </source>
</reference>
<evidence type="ECO:0000256" key="3">
    <source>
        <dbReference type="ARBA" id="ARBA00023015"/>
    </source>
</evidence>
<dbReference type="Pfam" id="PF04082">
    <property type="entry name" value="Fungal_trans"/>
    <property type="match status" value="1"/>
</dbReference>
<evidence type="ECO:0000256" key="4">
    <source>
        <dbReference type="ARBA" id="ARBA00023125"/>
    </source>
</evidence>
<feature type="compositionally biased region" description="Polar residues" evidence="7">
    <location>
        <begin position="88"/>
        <end position="101"/>
    </location>
</feature>
<dbReference type="RefSeq" id="XP_056557101.1">
    <property type="nucleotide sequence ID" value="XM_056698576.1"/>
</dbReference>
<dbReference type="EMBL" id="JAPZBS010000004">
    <property type="protein sequence ID" value="KAJ5378238.1"/>
    <property type="molecule type" value="Genomic_DNA"/>
</dbReference>
<dbReference type="Gene3D" id="4.10.240.10">
    <property type="entry name" value="Zn(2)-C6 fungal-type DNA-binding domain"/>
    <property type="match status" value="1"/>
</dbReference>
<dbReference type="OrthoDB" id="3037908at2759"/>
<evidence type="ECO:0000259" key="8">
    <source>
        <dbReference type="PROSITE" id="PS50048"/>
    </source>
</evidence>
<dbReference type="InterPro" id="IPR050815">
    <property type="entry name" value="TF_fung"/>
</dbReference>
<feature type="domain" description="Zn(2)-C6 fungal-type" evidence="8">
    <location>
        <begin position="22"/>
        <end position="52"/>
    </location>
</feature>
<dbReference type="GO" id="GO:0003677">
    <property type="term" value="F:DNA binding"/>
    <property type="evidence" value="ECO:0007669"/>
    <property type="project" value="UniProtKB-KW"/>
</dbReference>
<dbReference type="GO" id="GO:0006351">
    <property type="term" value="P:DNA-templated transcription"/>
    <property type="evidence" value="ECO:0007669"/>
    <property type="project" value="InterPro"/>
</dbReference>
<keyword evidence="6" id="KW-0539">Nucleus</keyword>
<dbReference type="GO" id="GO:0008270">
    <property type="term" value="F:zinc ion binding"/>
    <property type="evidence" value="ECO:0007669"/>
    <property type="project" value="InterPro"/>
</dbReference>
<dbReference type="InterPro" id="IPR007219">
    <property type="entry name" value="XnlR_reg_dom"/>
</dbReference>
<dbReference type="PROSITE" id="PS00463">
    <property type="entry name" value="ZN2_CY6_FUNGAL_1"/>
    <property type="match status" value="1"/>
</dbReference>
<evidence type="ECO:0000313" key="10">
    <source>
        <dbReference type="Proteomes" id="UP001147782"/>
    </source>
</evidence>
<dbReference type="SUPFAM" id="SSF57701">
    <property type="entry name" value="Zn2/Cys6 DNA-binding domain"/>
    <property type="match status" value="1"/>
</dbReference>
<evidence type="ECO:0000256" key="7">
    <source>
        <dbReference type="SAM" id="MobiDB-lite"/>
    </source>
</evidence>
<protein>
    <submittedName>
        <fullName evidence="9">Fungal-specific transcription factor domain-containing protein</fullName>
    </submittedName>
</protein>
<dbReference type="Proteomes" id="UP001147782">
    <property type="component" value="Unassembled WGS sequence"/>
</dbReference>
<dbReference type="GO" id="GO:0005634">
    <property type="term" value="C:nucleus"/>
    <property type="evidence" value="ECO:0007669"/>
    <property type="project" value="UniProtKB-SubCell"/>
</dbReference>
<keyword evidence="5" id="KW-0804">Transcription</keyword>
<dbReference type="PROSITE" id="PS50048">
    <property type="entry name" value="ZN2_CY6_FUNGAL_2"/>
    <property type="match status" value="1"/>
</dbReference>
<evidence type="ECO:0000256" key="1">
    <source>
        <dbReference type="ARBA" id="ARBA00004123"/>
    </source>
</evidence>
<keyword evidence="4" id="KW-0238">DNA-binding</keyword>
<proteinExistence type="predicted"/>
<gene>
    <name evidence="9" type="ORF">N7496_005647</name>
</gene>
<keyword evidence="3" id="KW-0805">Transcription regulation</keyword>
<dbReference type="InterPro" id="IPR001138">
    <property type="entry name" value="Zn2Cys6_DnaBD"/>
</dbReference>
<keyword evidence="2" id="KW-0479">Metal-binding</keyword>
<comment type="subcellular location">
    <subcellularLocation>
        <location evidence="1">Nucleus</location>
    </subcellularLocation>
</comment>
<accession>A0A9W9SKZ3</accession>
<dbReference type="InterPro" id="IPR036864">
    <property type="entry name" value="Zn2-C6_fun-type_DNA-bd_sf"/>
</dbReference>
<dbReference type="CDD" id="cd00067">
    <property type="entry name" value="GAL4"/>
    <property type="match status" value="1"/>
</dbReference>
<dbReference type="SMART" id="SM00906">
    <property type="entry name" value="Fungal_trans"/>
    <property type="match status" value="1"/>
</dbReference>
<reference evidence="9" key="2">
    <citation type="journal article" date="2023" name="IMA Fungus">
        <title>Comparative genomic study of the Penicillium genus elucidates a diverse pangenome and 15 lateral gene transfer events.</title>
        <authorList>
            <person name="Petersen C."/>
            <person name="Sorensen T."/>
            <person name="Nielsen M.R."/>
            <person name="Sondergaard T.E."/>
            <person name="Sorensen J.L."/>
            <person name="Fitzpatrick D.A."/>
            <person name="Frisvad J.C."/>
            <person name="Nielsen K.L."/>
        </authorList>
    </citation>
    <scope>NUCLEOTIDE SEQUENCE</scope>
    <source>
        <strain evidence="9">IBT 29864</strain>
    </source>
</reference>
<sequence>MPPDTELDTPTVTRGRQRPGAACDECRRRKLRCDGQHPQCGVCRDTDVICEVTQRGVRGPKKGHLKALKNRIVHLEAMLETRLLPHQHQPQLRSDLQGDSQNSHEDDGRTTVSSGSEHEAFVSNGYGLQELNLTAVPSNQDSFVSAAPTPHASNLNLSEMIQAELYTTPSPPEMHCRDQLYLDRVHQSIPILHQRRYLSWSKSSTKTASHRCLQYAMWTLASMLSAHSRHLVEPLYQQAKQMLEDLSVEANDNSSFNTALAQAWVLVVTFEYMRTYHRQAWMSAGRAFRLVQALRYHEIDNPIDKRGPSSPQCGDFIEVEERRRVFWMTYFLDHVISMRDDWPITLNEHVICTRLPAPDAEFQSGSHDLGPLLSEAMTEPTLKVRSSFNECLILATICGRSLLQSQRYHISKAYGDMTMDWMEQRRWLDSILTNRLQVLSQCYPAPTESYDPLLLFANILGQATVIYFCKAMNDTTADSSMNENTPEFIQYQYRALEASTNIISLASTLRDLPFSRASPVTGA</sequence>
<dbReference type="PANTHER" id="PTHR47338:SF3">
    <property type="entry name" value="C6 FINGER DOMAIN TRANSCRIPTION FACTOR DBAA-RELATED"/>
    <property type="match status" value="1"/>
</dbReference>
<organism evidence="9 10">
    <name type="scientific">Penicillium cataractarum</name>
    <dbReference type="NCBI Taxonomy" id="2100454"/>
    <lineage>
        <taxon>Eukaryota</taxon>
        <taxon>Fungi</taxon>
        <taxon>Dikarya</taxon>
        <taxon>Ascomycota</taxon>
        <taxon>Pezizomycotina</taxon>
        <taxon>Eurotiomycetes</taxon>
        <taxon>Eurotiomycetidae</taxon>
        <taxon>Eurotiales</taxon>
        <taxon>Aspergillaceae</taxon>
        <taxon>Penicillium</taxon>
    </lineage>
</organism>
<dbReference type="Pfam" id="PF00172">
    <property type="entry name" value="Zn_clus"/>
    <property type="match status" value="1"/>
</dbReference>
<dbReference type="GO" id="GO:0000981">
    <property type="term" value="F:DNA-binding transcription factor activity, RNA polymerase II-specific"/>
    <property type="evidence" value="ECO:0007669"/>
    <property type="project" value="InterPro"/>
</dbReference>
<feature type="region of interest" description="Disordered" evidence="7">
    <location>
        <begin position="87"/>
        <end position="117"/>
    </location>
</feature>
<dbReference type="SMART" id="SM00066">
    <property type="entry name" value="GAL4"/>
    <property type="match status" value="1"/>
</dbReference>
<dbReference type="CDD" id="cd12148">
    <property type="entry name" value="fungal_TF_MHR"/>
    <property type="match status" value="1"/>
</dbReference>
<dbReference type="PANTHER" id="PTHR47338">
    <property type="entry name" value="ZN(II)2CYS6 TRANSCRIPTION FACTOR (EUROFUNG)-RELATED"/>
    <property type="match status" value="1"/>
</dbReference>
<keyword evidence="10" id="KW-1185">Reference proteome</keyword>
<dbReference type="GeneID" id="81437755"/>
<evidence type="ECO:0000256" key="2">
    <source>
        <dbReference type="ARBA" id="ARBA00022723"/>
    </source>
</evidence>
<evidence type="ECO:0000256" key="5">
    <source>
        <dbReference type="ARBA" id="ARBA00023163"/>
    </source>
</evidence>
<name>A0A9W9SKZ3_9EURO</name>
<dbReference type="AlphaFoldDB" id="A0A9W9SKZ3"/>